<evidence type="ECO:0008006" key="4">
    <source>
        <dbReference type="Google" id="ProtNLM"/>
    </source>
</evidence>
<protein>
    <recommendedName>
        <fullName evidence="4">DUF4190 domain-containing protein</fullName>
    </recommendedName>
</protein>
<keyword evidence="1" id="KW-1133">Transmembrane helix</keyword>
<accession>A0A4R4RTM6</accession>
<dbReference type="EMBL" id="SMKL01000012">
    <property type="protein sequence ID" value="TDC52986.1"/>
    <property type="molecule type" value="Genomic_DNA"/>
</dbReference>
<dbReference type="RefSeq" id="WP_131980920.1">
    <property type="nucleotide sequence ID" value="NZ_SMKL01000012.1"/>
</dbReference>
<proteinExistence type="predicted"/>
<feature type="transmembrane region" description="Helical" evidence="1">
    <location>
        <begin position="12"/>
        <end position="32"/>
    </location>
</feature>
<evidence type="ECO:0000313" key="3">
    <source>
        <dbReference type="Proteomes" id="UP000295621"/>
    </source>
</evidence>
<name>A0A4R4RTM6_9ACTN</name>
<evidence type="ECO:0000256" key="1">
    <source>
        <dbReference type="SAM" id="Phobius"/>
    </source>
</evidence>
<dbReference type="OrthoDB" id="4485342at2"/>
<feature type="transmembrane region" description="Helical" evidence="1">
    <location>
        <begin position="70"/>
        <end position="92"/>
    </location>
</feature>
<reference evidence="2 3" key="1">
    <citation type="submission" date="2019-02" db="EMBL/GenBank/DDBJ databases">
        <title>Draft genome sequences of novel Actinobacteria.</title>
        <authorList>
            <person name="Sahin N."/>
            <person name="Ay H."/>
            <person name="Saygin H."/>
        </authorList>
    </citation>
    <scope>NUCLEOTIDE SEQUENCE [LARGE SCALE GENOMIC DNA]</scope>
    <source>
        <strain evidence="2 3">KC603</strain>
    </source>
</reference>
<dbReference type="Proteomes" id="UP000295621">
    <property type="component" value="Unassembled WGS sequence"/>
</dbReference>
<feature type="transmembrane region" description="Helical" evidence="1">
    <location>
        <begin position="38"/>
        <end position="58"/>
    </location>
</feature>
<comment type="caution">
    <text evidence="2">The sequence shown here is derived from an EMBL/GenBank/DDBJ whole genome shotgun (WGS) entry which is preliminary data.</text>
</comment>
<keyword evidence="3" id="KW-1185">Reference proteome</keyword>
<gene>
    <name evidence="2" type="ORF">E1212_07550</name>
</gene>
<keyword evidence="1" id="KW-0472">Membrane</keyword>
<keyword evidence="1" id="KW-0812">Transmembrane</keyword>
<sequence>MDVEPETEPRPRHGLGGVALFMGVLALVFAFVPIVGEFVAAPAAVLAIVLGLIGFNRAEKGLATDGGRALTGAVLGLVAGFVVFVVLIATMGPRT</sequence>
<organism evidence="2 3">
    <name type="scientific">Jiangella ureilytica</name>
    <dbReference type="NCBI Taxonomy" id="2530374"/>
    <lineage>
        <taxon>Bacteria</taxon>
        <taxon>Bacillati</taxon>
        <taxon>Actinomycetota</taxon>
        <taxon>Actinomycetes</taxon>
        <taxon>Jiangellales</taxon>
        <taxon>Jiangellaceae</taxon>
        <taxon>Jiangella</taxon>
    </lineage>
</organism>
<dbReference type="AlphaFoldDB" id="A0A4R4RTM6"/>
<evidence type="ECO:0000313" key="2">
    <source>
        <dbReference type="EMBL" id="TDC52986.1"/>
    </source>
</evidence>